<dbReference type="InParanoid" id="A0A316YG04"/>
<feature type="domain" description="COG complex component COG2 C-terminal" evidence="12">
    <location>
        <begin position="682"/>
        <end position="1083"/>
    </location>
</feature>
<evidence type="ECO:0000256" key="3">
    <source>
        <dbReference type="ARBA" id="ARBA00020977"/>
    </source>
</evidence>
<dbReference type="STRING" id="215250.A0A316YG04"/>
<evidence type="ECO:0000256" key="8">
    <source>
        <dbReference type="ARBA" id="ARBA00031344"/>
    </source>
</evidence>
<feature type="region of interest" description="Disordered" evidence="10">
    <location>
        <begin position="1"/>
        <end position="24"/>
    </location>
</feature>
<evidence type="ECO:0000256" key="5">
    <source>
        <dbReference type="ARBA" id="ARBA00022927"/>
    </source>
</evidence>
<organism evidence="13 14">
    <name type="scientific">Acaromyces ingoldii</name>
    <dbReference type="NCBI Taxonomy" id="215250"/>
    <lineage>
        <taxon>Eukaryota</taxon>
        <taxon>Fungi</taxon>
        <taxon>Dikarya</taxon>
        <taxon>Basidiomycota</taxon>
        <taxon>Ustilaginomycotina</taxon>
        <taxon>Exobasidiomycetes</taxon>
        <taxon>Exobasidiales</taxon>
        <taxon>Cryptobasidiaceae</taxon>
        <taxon>Acaromyces</taxon>
    </lineage>
</organism>
<dbReference type="GO" id="GO:0007030">
    <property type="term" value="P:Golgi organization"/>
    <property type="evidence" value="ECO:0007669"/>
    <property type="project" value="InterPro"/>
</dbReference>
<dbReference type="OrthoDB" id="332281at2759"/>
<feature type="region of interest" description="Disordered" evidence="10">
    <location>
        <begin position="798"/>
        <end position="834"/>
    </location>
</feature>
<keyword evidence="5" id="KW-0653">Protein transport</keyword>
<gene>
    <name evidence="13" type="ORF">FA10DRAFT_188760</name>
</gene>
<dbReference type="GeneID" id="37040272"/>
<evidence type="ECO:0000256" key="6">
    <source>
        <dbReference type="ARBA" id="ARBA00023034"/>
    </source>
</evidence>
<dbReference type="InterPro" id="IPR009316">
    <property type="entry name" value="COG2"/>
</dbReference>
<dbReference type="GO" id="GO:0000139">
    <property type="term" value="C:Golgi membrane"/>
    <property type="evidence" value="ECO:0007669"/>
    <property type="project" value="UniProtKB-SubCell"/>
</dbReference>
<dbReference type="Proteomes" id="UP000245768">
    <property type="component" value="Unassembled WGS sequence"/>
</dbReference>
<dbReference type="PANTHER" id="PTHR12961:SF0">
    <property type="entry name" value="CONSERVED OLIGOMERIC GOLGI COMPLEX SUBUNIT 2"/>
    <property type="match status" value="1"/>
</dbReference>
<feature type="region of interest" description="Disordered" evidence="10">
    <location>
        <begin position="286"/>
        <end position="340"/>
    </location>
</feature>
<dbReference type="InterPro" id="IPR024603">
    <property type="entry name" value="COG_complex_COG2_C"/>
</dbReference>
<dbReference type="RefSeq" id="XP_025374756.1">
    <property type="nucleotide sequence ID" value="XM_025518356.1"/>
</dbReference>
<feature type="compositionally biased region" description="Basic and acidic residues" evidence="10">
    <location>
        <begin position="232"/>
        <end position="253"/>
    </location>
</feature>
<reference evidence="13 14" key="1">
    <citation type="journal article" date="2018" name="Mol. Biol. Evol.">
        <title>Broad Genomic Sampling Reveals a Smut Pathogenic Ancestry of the Fungal Clade Ustilaginomycotina.</title>
        <authorList>
            <person name="Kijpornyongpan T."/>
            <person name="Mondo S.J."/>
            <person name="Barry K."/>
            <person name="Sandor L."/>
            <person name="Lee J."/>
            <person name="Lipzen A."/>
            <person name="Pangilinan J."/>
            <person name="LaButti K."/>
            <person name="Hainaut M."/>
            <person name="Henrissat B."/>
            <person name="Grigoriev I.V."/>
            <person name="Spatafora J.W."/>
            <person name="Aime M.C."/>
        </authorList>
    </citation>
    <scope>NUCLEOTIDE SEQUENCE [LARGE SCALE GENOMIC DNA]</scope>
    <source>
        <strain evidence="13 14">MCA 4198</strain>
    </source>
</reference>
<keyword evidence="6" id="KW-0333">Golgi apparatus</keyword>
<dbReference type="InterPro" id="IPR024602">
    <property type="entry name" value="COG_su2_N"/>
</dbReference>
<evidence type="ECO:0000256" key="2">
    <source>
        <dbReference type="ARBA" id="ARBA00007603"/>
    </source>
</evidence>
<feature type="compositionally biased region" description="Acidic residues" evidence="10">
    <location>
        <begin position="286"/>
        <end position="300"/>
    </location>
</feature>
<dbReference type="Pfam" id="PF12022">
    <property type="entry name" value="COG2_C"/>
    <property type="match status" value="1"/>
</dbReference>
<evidence type="ECO:0000256" key="4">
    <source>
        <dbReference type="ARBA" id="ARBA00022448"/>
    </source>
</evidence>
<dbReference type="Pfam" id="PF06148">
    <property type="entry name" value="COG2_N"/>
    <property type="match status" value="1"/>
</dbReference>
<evidence type="ECO:0000256" key="10">
    <source>
        <dbReference type="SAM" id="MobiDB-lite"/>
    </source>
</evidence>
<dbReference type="GO" id="GO:0017119">
    <property type="term" value="C:Golgi transport complex"/>
    <property type="evidence" value="ECO:0007669"/>
    <property type="project" value="TreeGrafter"/>
</dbReference>
<dbReference type="GO" id="GO:0015031">
    <property type="term" value="P:protein transport"/>
    <property type="evidence" value="ECO:0007669"/>
    <property type="project" value="UniProtKB-KW"/>
</dbReference>
<feature type="region of interest" description="Disordered" evidence="10">
    <location>
        <begin position="976"/>
        <end position="998"/>
    </location>
</feature>
<accession>A0A316YG04</accession>
<evidence type="ECO:0000313" key="14">
    <source>
        <dbReference type="Proteomes" id="UP000245768"/>
    </source>
</evidence>
<feature type="compositionally biased region" description="Basic residues" evidence="10">
    <location>
        <begin position="222"/>
        <end position="231"/>
    </location>
</feature>
<keyword evidence="14" id="KW-1185">Reference proteome</keyword>
<feature type="coiled-coil region" evidence="9">
    <location>
        <begin position="155"/>
        <end position="189"/>
    </location>
</feature>
<evidence type="ECO:0000256" key="7">
    <source>
        <dbReference type="ARBA" id="ARBA00023136"/>
    </source>
</evidence>
<feature type="domain" description="Conserved oligomeric Golgi complex subunit 2 N-terminal" evidence="11">
    <location>
        <begin position="50"/>
        <end position="105"/>
    </location>
</feature>
<feature type="region of interest" description="Disordered" evidence="10">
    <location>
        <begin position="215"/>
        <end position="263"/>
    </location>
</feature>
<evidence type="ECO:0000259" key="12">
    <source>
        <dbReference type="Pfam" id="PF12022"/>
    </source>
</evidence>
<dbReference type="GO" id="GO:0006891">
    <property type="term" value="P:intra-Golgi vesicle-mediated transport"/>
    <property type="evidence" value="ECO:0007669"/>
    <property type="project" value="TreeGrafter"/>
</dbReference>
<comment type="similarity">
    <text evidence="2">Belongs to the COG2 family.</text>
</comment>
<keyword evidence="7" id="KW-0472">Membrane</keyword>
<dbReference type="PANTHER" id="PTHR12961">
    <property type="entry name" value="CONSERVED OLIGOMERIC GOLGI COMPLEX COMPONENT 2"/>
    <property type="match status" value="1"/>
</dbReference>
<protein>
    <recommendedName>
        <fullName evidence="3">Conserved oligomeric Golgi complex subunit 2</fullName>
    </recommendedName>
    <alternativeName>
        <fullName evidence="8">Component of oligomeric Golgi complex 2</fullName>
    </alternativeName>
</protein>
<keyword evidence="9" id="KW-0175">Coiled coil</keyword>
<name>A0A316YG04_9BASI</name>
<dbReference type="AlphaFoldDB" id="A0A316YG04"/>
<feature type="compositionally biased region" description="Polar residues" evidence="10">
    <location>
        <begin position="798"/>
        <end position="809"/>
    </location>
</feature>
<evidence type="ECO:0000256" key="9">
    <source>
        <dbReference type="SAM" id="Coils"/>
    </source>
</evidence>
<dbReference type="EMBL" id="KZ819640">
    <property type="protein sequence ID" value="PWN87558.1"/>
    <property type="molecule type" value="Genomic_DNA"/>
</dbReference>
<comment type="subcellular location">
    <subcellularLocation>
        <location evidence="1">Golgi apparatus membrane</location>
        <topology evidence="1">Peripheral membrane protein</topology>
    </subcellularLocation>
</comment>
<proteinExistence type="inferred from homology"/>
<evidence type="ECO:0000259" key="11">
    <source>
        <dbReference type="Pfam" id="PF06148"/>
    </source>
</evidence>
<feature type="region of interest" description="Disordered" evidence="10">
    <location>
        <begin position="122"/>
        <end position="149"/>
    </location>
</feature>
<sequence>MAEGEDGRRTPSTPPVPTSFPLLDNEAPLDLSSAAFASSSASAGSGPTASFDVDAFLVSHASSGTSLASLTARLSQHAVQLQTRLEDVVESDFRGFVNLGSALKAEGPRIARLDWKVARAPAAPAEDDETGATRKASVGEGAIEPHDRVGSNLGLDLVREDVVHARDRLRAAEAEVTEVMKRREAVRDKRASLELLVGLGESLARLENLLDMEQRDAPRQRRAERRRSRARSRGDEADEEAKKEESHGQREQGSDEEISEPQQSARYWQSFQAINDELNGGLAVVSDDEDSEADEQDSDEGYAAGSTVNGKVRRPSLARNLSSNDAKPHRRRSSALLSGSRGAAAIGRDLHSYGSTTISGDGSQSYENGISDLSQQASSTTLPTRIARASSEYNALMFLRQRAVEQHLVGFVEAHELRLQRAKDCLKEYLAKLVSLLTEFQGSSLLVPPAHEENSEDTNALLRSWSHAQNKEERKKEQESWLELALSTWSKLGAAREAEEAIRASLFDPWANETIHAGVLSDASANGVVGNGIGAEDGARFQDAMARLEDFDGQTQRRASSLINLYRRILAFVAGTGSTVSQVAEKVLLGSPHPVPSTASTSQMLEKEDRPCDIYVNVVCDSICTRLMDELGGQLFFVGRPEVFHRNFKATSLFLASLERLAPSKRAAAAFRSSPVNLALQKRWQLPVYFQMRLRDVVSRLESRLAASSGPNNFGVPTAIGDDEIEAASHDPPRMIATAATLTAFVAPWREESHIHELVPRQWRLSLQVLSRYKAWLYDEELPSDLMAQHSAALMSLNKSSSRGHSRTGSAGGYSTPPPSTVISSPVRSGTPTVGVDVESQTAHDDAALKTLTIVAADAAWLQNRVESAFEKVIVPKITAVDGEGCQDRDERASAVIEHLGKTLDGSFQLRRALVPLLGSRVQAILKTRCAEPLRLVRSVSTQYRGGNAPSSSTEPSYFVGQFLRPLRMYLGRAERNTHQHQHNQQQQQRPAKTAAQELNTETRSLWAQIVVEDFLERYTQSLYTMNKNFESLRRLKRPGAGGGGGGGGGIMSGLFGGGTKGAGQSNNDAEAERMYRQMSTDVDWLASDVEEWALPLEQGGVDTRIDTSSVSWQRLKEAAKGATGD</sequence>
<keyword evidence="4" id="KW-0813">Transport</keyword>
<evidence type="ECO:0000313" key="13">
    <source>
        <dbReference type="EMBL" id="PWN87558.1"/>
    </source>
</evidence>
<evidence type="ECO:0000256" key="1">
    <source>
        <dbReference type="ARBA" id="ARBA00004395"/>
    </source>
</evidence>